<sequence>MKKEINLMLNQQDVQELLAGLKARQQRTQESMQINAEKPWVLKGLNTQRITQQNLIQLIKQQVSRVDK</sequence>
<reference evidence="1 2" key="1">
    <citation type="journal article" date="2016" name="Nat. Commun.">
        <title>Thousands of microbial genomes shed light on interconnected biogeochemical processes in an aquifer system.</title>
        <authorList>
            <person name="Anantharaman K."/>
            <person name="Brown C.T."/>
            <person name="Hug L.A."/>
            <person name="Sharon I."/>
            <person name="Castelle C.J."/>
            <person name="Probst A.J."/>
            <person name="Thomas B.C."/>
            <person name="Singh A."/>
            <person name="Wilkins M.J."/>
            <person name="Karaoz U."/>
            <person name="Brodie E.L."/>
            <person name="Williams K.H."/>
            <person name="Hubbard S.S."/>
            <person name="Banfield J.F."/>
        </authorList>
    </citation>
    <scope>NUCLEOTIDE SEQUENCE [LARGE SCALE GENOMIC DNA]</scope>
</reference>
<dbReference type="AlphaFoldDB" id="A0A1F7XAY3"/>
<dbReference type="Proteomes" id="UP000177053">
    <property type="component" value="Unassembled WGS sequence"/>
</dbReference>
<evidence type="ECO:0000313" key="1">
    <source>
        <dbReference type="EMBL" id="OGM12123.1"/>
    </source>
</evidence>
<name>A0A1F7XAY3_9BACT</name>
<dbReference type="EMBL" id="MGFS01000003">
    <property type="protein sequence ID" value="OGM12123.1"/>
    <property type="molecule type" value="Genomic_DNA"/>
</dbReference>
<proteinExistence type="predicted"/>
<comment type="caution">
    <text evidence="1">The sequence shown here is derived from an EMBL/GenBank/DDBJ whole genome shotgun (WGS) entry which is preliminary data.</text>
</comment>
<organism evidence="1 2">
    <name type="scientific">Candidatus Woesebacteria bacterium RBG_16_34_12</name>
    <dbReference type="NCBI Taxonomy" id="1802480"/>
    <lineage>
        <taxon>Bacteria</taxon>
        <taxon>Candidatus Woeseibacteriota</taxon>
    </lineage>
</organism>
<protein>
    <submittedName>
        <fullName evidence="1">Uncharacterized protein</fullName>
    </submittedName>
</protein>
<evidence type="ECO:0000313" key="2">
    <source>
        <dbReference type="Proteomes" id="UP000177053"/>
    </source>
</evidence>
<gene>
    <name evidence="1" type="ORF">A2Z22_03470</name>
</gene>
<accession>A0A1F7XAY3</accession>